<dbReference type="AlphaFoldDB" id="A0A4Q5D6M0"/>
<accession>A0A4Q5D6M0</accession>
<sequence length="428" mass="51177">MNIYLVNVNGFSRLALEKLANHLNIDEIIDARMNCSRLYLQKYYQKSFLGVRYIIKMANSTYKEGYPLEYRKTVKETEYSREIGRYCSLSNEVVGVDKLAGFILKHYFLIQKYGLTDYVTPELQASYTMGSINSLSSYLVNKCTNISEIIADYKHKNKRVDRLTSLKSFKELLGILKGNILSMAAARDSLGIEQLHHWLEGQKMFQMPPLENYMEMNQSLIEEWKEENEWSPCSLEAYIRGKITEFVSFAKMNPEETHFFDVNNIAVFYNNPDYENIFKELFTPIDYEYELCCNKIKKEHIHDEGWATSMEAESIFEDLYEDMCYDKEDLDEYRYINLQNFDMSDYIQIELDCCEDAKERENLEMKMKKWEKWKEKQMWRVNVDEGVWVKDEKEREKMIQEIKQSEKEYEEFWYDPFCQSDCDDCEFD</sequence>
<reference evidence="1 2" key="1">
    <citation type="journal article" date="2019" name="Nat. Med.">
        <title>A library of human gut bacterial isolates paired with longitudinal multiomics data enables mechanistic microbiome research.</title>
        <authorList>
            <person name="Poyet M."/>
            <person name="Groussin M."/>
            <person name="Gibbons S.M."/>
            <person name="Avila-Pacheco J."/>
            <person name="Jiang X."/>
            <person name="Kearney S.M."/>
            <person name="Perrotta A.R."/>
            <person name="Berdy B."/>
            <person name="Zhao S."/>
            <person name="Lieberman T.D."/>
            <person name="Swanson P.K."/>
            <person name="Smith M."/>
            <person name="Roesemann S."/>
            <person name="Alexander J.E."/>
            <person name="Rich S.A."/>
            <person name="Livny J."/>
            <person name="Vlamakis H."/>
            <person name="Clish C."/>
            <person name="Bullock K."/>
            <person name="Deik A."/>
            <person name="Scott J."/>
            <person name="Pierce K.A."/>
            <person name="Xavier R.J."/>
            <person name="Alm E.J."/>
        </authorList>
    </citation>
    <scope>NUCLEOTIDE SEQUENCE [LARGE SCALE GENOMIC DNA]</scope>
    <source>
        <strain evidence="1 2">BIOML-A73</strain>
    </source>
</reference>
<gene>
    <name evidence="1" type="ORF">GA560_11500</name>
</gene>
<organism evidence="1 2">
    <name type="scientific">Bacteroides xylanisolvens</name>
    <dbReference type="NCBI Taxonomy" id="371601"/>
    <lineage>
        <taxon>Bacteria</taxon>
        <taxon>Pseudomonadati</taxon>
        <taxon>Bacteroidota</taxon>
        <taxon>Bacteroidia</taxon>
        <taxon>Bacteroidales</taxon>
        <taxon>Bacteroidaceae</taxon>
        <taxon>Bacteroides</taxon>
    </lineage>
</organism>
<dbReference type="EMBL" id="WDER01000027">
    <property type="protein sequence ID" value="KAB6082621.1"/>
    <property type="molecule type" value="Genomic_DNA"/>
</dbReference>
<comment type="caution">
    <text evidence="1">The sequence shown here is derived from an EMBL/GenBank/DDBJ whole genome shotgun (WGS) entry which is preliminary data.</text>
</comment>
<dbReference type="Proteomes" id="UP000474077">
    <property type="component" value="Unassembled WGS sequence"/>
</dbReference>
<evidence type="ECO:0000313" key="1">
    <source>
        <dbReference type="EMBL" id="KAB6082621.1"/>
    </source>
</evidence>
<name>A0A4Q5D6M0_9BACE</name>
<proteinExistence type="predicted"/>
<evidence type="ECO:0000313" key="2">
    <source>
        <dbReference type="Proteomes" id="UP000474077"/>
    </source>
</evidence>
<dbReference type="GeneID" id="75111350"/>
<protein>
    <submittedName>
        <fullName evidence="1">Uncharacterized protein</fullName>
    </submittedName>
</protein>
<dbReference type="RefSeq" id="WP_005678243.1">
    <property type="nucleotide sequence ID" value="NZ_RCXZ01000040.1"/>
</dbReference>